<keyword evidence="8" id="KW-0378">Hydrolase</keyword>
<evidence type="ECO:0000256" key="5">
    <source>
        <dbReference type="ARBA" id="ARBA00047417"/>
    </source>
</evidence>
<dbReference type="Gene3D" id="1.10.246.130">
    <property type="match status" value="1"/>
</dbReference>
<dbReference type="Gene3D" id="3.60.20.40">
    <property type="match status" value="1"/>
</dbReference>
<protein>
    <recommendedName>
        <fullName evidence="8">Glutathione hydrolase</fullName>
        <ecNumber evidence="8">2.3.2.2</ecNumber>
        <ecNumber evidence="8">3.4.19.13</ecNumber>
    </recommendedName>
    <alternativeName>
        <fullName evidence="8">Gamma-glutamyltransferase</fullName>
    </alternativeName>
    <alternativeName>
        <fullName evidence="8">Gamma-glutamyltranspeptidase</fullName>
    </alternativeName>
</protein>
<dbReference type="FunFam" id="3.60.20.40:FF:000001">
    <property type="entry name" value="Gamma-glutamyltranspeptidase 1"/>
    <property type="match status" value="1"/>
</dbReference>
<dbReference type="PANTHER" id="PTHR11686">
    <property type="entry name" value="GAMMA GLUTAMYL TRANSPEPTIDASE"/>
    <property type="match status" value="1"/>
</dbReference>
<feature type="binding site" evidence="7">
    <location>
        <begin position="383"/>
        <end position="385"/>
    </location>
    <ligand>
        <name>L-glutamate</name>
        <dbReference type="ChEBI" id="CHEBI:29985"/>
    </ligand>
</feature>
<comment type="function">
    <text evidence="8">Cleaves the gamma-glutamyl peptide bond of glutathione and glutathione conjugates.</text>
</comment>
<evidence type="ECO:0000313" key="9">
    <source>
        <dbReference type="EMBL" id="KIO30325.1"/>
    </source>
</evidence>
<dbReference type="InterPro" id="IPR043137">
    <property type="entry name" value="GGT_ssub_C"/>
</dbReference>
<dbReference type="InterPro" id="IPR043138">
    <property type="entry name" value="GGT_lsub"/>
</dbReference>
<feature type="binding site" evidence="7">
    <location>
        <position position="407"/>
    </location>
    <ligand>
        <name>L-glutamate</name>
        <dbReference type="ChEBI" id="CHEBI:29985"/>
    </ligand>
</feature>
<dbReference type="InterPro" id="IPR000101">
    <property type="entry name" value="GGT_peptidase"/>
</dbReference>
<dbReference type="HOGENOM" id="CLU_014813_4_0_1"/>
<evidence type="ECO:0000256" key="8">
    <source>
        <dbReference type="RuleBase" id="RU368068"/>
    </source>
</evidence>
<organism evidence="9 10">
    <name type="scientific">Tulasnella calospora MUT 4182</name>
    <dbReference type="NCBI Taxonomy" id="1051891"/>
    <lineage>
        <taxon>Eukaryota</taxon>
        <taxon>Fungi</taxon>
        <taxon>Dikarya</taxon>
        <taxon>Basidiomycota</taxon>
        <taxon>Agaricomycotina</taxon>
        <taxon>Agaricomycetes</taxon>
        <taxon>Cantharellales</taxon>
        <taxon>Tulasnellaceae</taxon>
        <taxon>Tulasnella</taxon>
    </lineage>
</organism>
<dbReference type="AlphaFoldDB" id="A0A0C3QFT9"/>
<dbReference type="UniPathway" id="UPA00204"/>
<dbReference type="EC" id="2.3.2.2" evidence="8"/>
<dbReference type="STRING" id="1051891.A0A0C3QFT9"/>
<gene>
    <name evidence="9" type="ORF">M407DRAFT_69337</name>
</gene>
<comment type="similarity">
    <text evidence="4">Belongs to the gamma-glutamyltransferase family.</text>
</comment>
<evidence type="ECO:0000256" key="4">
    <source>
        <dbReference type="ARBA" id="ARBA00009381"/>
    </source>
</evidence>
<dbReference type="SUPFAM" id="SSF56235">
    <property type="entry name" value="N-terminal nucleophile aminohydrolases (Ntn hydrolases)"/>
    <property type="match status" value="1"/>
</dbReference>
<name>A0A0C3QFT9_9AGAM</name>
<dbReference type="PANTHER" id="PTHR11686:SF9">
    <property type="entry name" value="RE13973P"/>
    <property type="match status" value="1"/>
</dbReference>
<evidence type="ECO:0000256" key="3">
    <source>
        <dbReference type="ARBA" id="ARBA00005115"/>
    </source>
</evidence>
<dbReference type="GO" id="GO:0000324">
    <property type="term" value="C:fungal-type vacuole"/>
    <property type="evidence" value="ECO:0007669"/>
    <property type="project" value="TreeGrafter"/>
</dbReference>
<evidence type="ECO:0000256" key="7">
    <source>
        <dbReference type="PIRSR" id="PIRSR600101-2"/>
    </source>
</evidence>
<dbReference type="EC" id="3.4.19.13" evidence="8"/>
<dbReference type="Proteomes" id="UP000054248">
    <property type="component" value="Unassembled WGS sequence"/>
</dbReference>
<keyword evidence="8" id="KW-0012">Acyltransferase</keyword>
<dbReference type="GO" id="GO:0036374">
    <property type="term" value="F:glutathione hydrolase activity"/>
    <property type="evidence" value="ECO:0007669"/>
    <property type="project" value="UniProtKB-UniRule"/>
</dbReference>
<comment type="catalytic activity">
    <reaction evidence="5 8">
        <text>an N-terminal (5-L-glutamyl)-[peptide] + an alpha-amino acid = 5-L-glutamyl amino acid + an N-terminal L-alpha-aminoacyl-[peptide]</text>
        <dbReference type="Rhea" id="RHEA:23904"/>
        <dbReference type="Rhea" id="RHEA-COMP:9780"/>
        <dbReference type="Rhea" id="RHEA-COMP:9795"/>
        <dbReference type="ChEBI" id="CHEBI:77644"/>
        <dbReference type="ChEBI" id="CHEBI:78597"/>
        <dbReference type="ChEBI" id="CHEBI:78599"/>
        <dbReference type="ChEBI" id="CHEBI:78608"/>
        <dbReference type="EC" id="2.3.2.2"/>
    </reaction>
</comment>
<reference evidence="10" key="2">
    <citation type="submission" date="2015-01" db="EMBL/GenBank/DDBJ databases">
        <title>Evolutionary Origins and Diversification of the Mycorrhizal Mutualists.</title>
        <authorList>
            <consortium name="DOE Joint Genome Institute"/>
            <consortium name="Mycorrhizal Genomics Consortium"/>
            <person name="Kohler A."/>
            <person name="Kuo A."/>
            <person name="Nagy L.G."/>
            <person name="Floudas D."/>
            <person name="Copeland A."/>
            <person name="Barry K.W."/>
            <person name="Cichocki N."/>
            <person name="Veneault-Fourrey C."/>
            <person name="LaButti K."/>
            <person name="Lindquist E.A."/>
            <person name="Lipzen A."/>
            <person name="Lundell T."/>
            <person name="Morin E."/>
            <person name="Murat C."/>
            <person name="Riley R."/>
            <person name="Ohm R."/>
            <person name="Sun H."/>
            <person name="Tunlid A."/>
            <person name="Henrissat B."/>
            <person name="Grigoriev I.V."/>
            <person name="Hibbett D.S."/>
            <person name="Martin F."/>
        </authorList>
    </citation>
    <scope>NUCLEOTIDE SEQUENCE [LARGE SCALE GENOMIC DNA]</scope>
    <source>
        <strain evidence="10">MUT 4182</strain>
    </source>
</reference>
<comment type="catalytic activity">
    <reaction evidence="2 8">
        <text>glutathione + H2O = L-cysteinylglycine + L-glutamate</text>
        <dbReference type="Rhea" id="RHEA:28807"/>
        <dbReference type="ChEBI" id="CHEBI:15377"/>
        <dbReference type="ChEBI" id="CHEBI:29985"/>
        <dbReference type="ChEBI" id="CHEBI:57925"/>
        <dbReference type="ChEBI" id="CHEBI:61694"/>
        <dbReference type="EC" id="3.4.19.13"/>
    </reaction>
</comment>
<evidence type="ECO:0000256" key="1">
    <source>
        <dbReference type="ARBA" id="ARBA00001049"/>
    </source>
</evidence>
<dbReference type="GO" id="GO:0103068">
    <property type="term" value="F:leukotriene C4 gamma-glutamyl transferase activity"/>
    <property type="evidence" value="ECO:0007669"/>
    <property type="project" value="UniProtKB-EC"/>
</dbReference>
<sequence>PRNPAYLAKGKKGGVATENKRCSDMGIKVLKAGGSAVDAAIASTLCIGTMNMFSAGIGGGGFMTVRIPPSSPKVNVSEVWSIDFRETVPAAGNSSMFGSDGMRALIGGLSVGVPGELKGLHEIHQRWGRLPWKELVMPSAELAKGWKVSKELDRRLKWMGGFMLKSTDWTEIFAPNGTLLEAGDLIRRTNFSRALTTIAEKGAIDGFYSRDSWVAKAIIDKVQREGGILTFDDLEKYEVKVERALEGTYRGKKIYTTGAPTSGPALLHMLNLLERYDLASKSQASVNVHRLVEIMKCEYISASTKIGDPTTADDVKRIAEIHTKAYADAIFSRITDATNIFDFQDTTHDPLYYNPVFDTPPDHGTTHLSVIDEDGMAVSLTSTVNLVFGSQVLDPVTGIIMNDELGDFSLPGTPNAFGLYPSPYNYPEAGKRPLSSIAPTIVEYETGDVQLALGGSGGSRIYGSVLQVILNHLDGGMDISKAVEEPRVHDQLFPLETSVESTYKTWGIESLKERGHNVTTFDINMGVAEVQAVAIDMQGTVTAASDSRKHGIAAAY</sequence>
<dbReference type="GO" id="GO:0006751">
    <property type="term" value="P:glutathione catabolic process"/>
    <property type="evidence" value="ECO:0007669"/>
    <property type="project" value="UniProtKB-UniRule"/>
</dbReference>
<evidence type="ECO:0000256" key="6">
    <source>
        <dbReference type="PIRSR" id="PIRSR600101-1"/>
    </source>
</evidence>
<evidence type="ECO:0000313" key="10">
    <source>
        <dbReference type="Proteomes" id="UP000054248"/>
    </source>
</evidence>
<dbReference type="EMBL" id="KN822973">
    <property type="protein sequence ID" value="KIO30325.1"/>
    <property type="molecule type" value="Genomic_DNA"/>
</dbReference>
<evidence type="ECO:0000256" key="2">
    <source>
        <dbReference type="ARBA" id="ARBA00001089"/>
    </source>
</evidence>
<feature type="binding site" evidence="7">
    <location>
        <position position="458"/>
    </location>
    <ligand>
        <name>L-glutamate</name>
        <dbReference type="ChEBI" id="CHEBI:29985"/>
    </ligand>
</feature>
<feature type="active site" description="Nucleophile" evidence="6">
    <location>
        <position position="365"/>
    </location>
</feature>
<feature type="binding site" evidence="7">
    <location>
        <position position="85"/>
    </location>
    <ligand>
        <name>L-glutamate</name>
        <dbReference type="ChEBI" id="CHEBI:29985"/>
    </ligand>
</feature>
<comment type="pathway">
    <text evidence="3 8">Sulfur metabolism; glutathione metabolism.</text>
</comment>
<feature type="binding site" evidence="7">
    <location>
        <begin position="435"/>
        <end position="436"/>
    </location>
    <ligand>
        <name>L-glutamate</name>
        <dbReference type="ChEBI" id="CHEBI:29985"/>
    </ligand>
</feature>
<dbReference type="NCBIfam" id="TIGR00066">
    <property type="entry name" value="g_glut_trans"/>
    <property type="match status" value="1"/>
</dbReference>
<reference evidence="9 10" key="1">
    <citation type="submission" date="2014-04" db="EMBL/GenBank/DDBJ databases">
        <authorList>
            <consortium name="DOE Joint Genome Institute"/>
            <person name="Kuo A."/>
            <person name="Girlanda M."/>
            <person name="Perotto S."/>
            <person name="Kohler A."/>
            <person name="Nagy L.G."/>
            <person name="Floudas D."/>
            <person name="Copeland A."/>
            <person name="Barry K.W."/>
            <person name="Cichocki N."/>
            <person name="Veneault-Fourrey C."/>
            <person name="LaButti K."/>
            <person name="Lindquist E.A."/>
            <person name="Lipzen A."/>
            <person name="Lundell T."/>
            <person name="Morin E."/>
            <person name="Murat C."/>
            <person name="Sun H."/>
            <person name="Tunlid A."/>
            <person name="Henrissat B."/>
            <person name="Grigoriev I.V."/>
            <person name="Hibbett D.S."/>
            <person name="Martin F."/>
            <person name="Nordberg H.P."/>
            <person name="Cantor M.N."/>
            <person name="Hua S.X."/>
        </authorList>
    </citation>
    <scope>NUCLEOTIDE SEQUENCE [LARGE SCALE GENOMIC DNA]</scope>
    <source>
        <strain evidence="9 10">MUT 4182</strain>
    </source>
</reference>
<dbReference type="Pfam" id="PF01019">
    <property type="entry name" value="G_glu_transpept"/>
    <property type="match status" value="1"/>
</dbReference>
<feature type="non-terminal residue" evidence="9">
    <location>
        <position position="1"/>
    </location>
</feature>
<comment type="catalytic activity">
    <reaction evidence="1 8">
        <text>an S-substituted glutathione + H2O = an S-substituted L-cysteinylglycine + L-glutamate</text>
        <dbReference type="Rhea" id="RHEA:59468"/>
        <dbReference type="ChEBI" id="CHEBI:15377"/>
        <dbReference type="ChEBI" id="CHEBI:29985"/>
        <dbReference type="ChEBI" id="CHEBI:90779"/>
        <dbReference type="ChEBI" id="CHEBI:143103"/>
        <dbReference type="EC" id="3.4.19.13"/>
    </reaction>
</comment>
<keyword evidence="8" id="KW-0808">Transferase</keyword>
<dbReference type="OrthoDB" id="1081007at2759"/>
<dbReference type="PRINTS" id="PR01210">
    <property type="entry name" value="GGTRANSPTASE"/>
</dbReference>
<keyword evidence="10" id="KW-1185">Reference proteome</keyword>
<accession>A0A0C3QFT9</accession>
<dbReference type="InterPro" id="IPR029055">
    <property type="entry name" value="Ntn_hydrolases_N"/>
</dbReference>
<dbReference type="GO" id="GO:0005886">
    <property type="term" value="C:plasma membrane"/>
    <property type="evidence" value="ECO:0007669"/>
    <property type="project" value="TreeGrafter"/>
</dbReference>
<proteinExistence type="inferred from homology"/>